<feature type="compositionally biased region" description="Basic and acidic residues" evidence="14">
    <location>
        <begin position="217"/>
        <end position="233"/>
    </location>
</feature>
<dbReference type="FunFam" id="3.30.40.10:FF:000310">
    <property type="entry name" value="Breast cancer associated RING 1"/>
    <property type="match status" value="1"/>
</dbReference>
<feature type="domain" description="PHD-type" evidence="17">
    <location>
        <begin position="358"/>
        <end position="478"/>
    </location>
</feature>
<dbReference type="PROSITE" id="PS50089">
    <property type="entry name" value="ZF_RING_2"/>
    <property type="match status" value="1"/>
</dbReference>
<keyword evidence="10" id="KW-0539">Nucleus</keyword>
<dbReference type="InterPro" id="IPR036420">
    <property type="entry name" value="BRCT_dom_sf"/>
</dbReference>
<dbReference type="InterPro" id="IPR017907">
    <property type="entry name" value="Znf_RING_CS"/>
</dbReference>
<keyword evidence="7 13" id="KW-0863">Zinc-finger</keyword>
<sequence length="773" mass="84746">MADSSSSGRFLFVNPWLLHLQKMSLELKCPACLNLLNQPLLMPCNHILCSSCIPRLTEFGSECPVCISRFVHKDLRPAPYIENLVSIYRSMDVAFGANLFYWVSESQIDLADVGTRSDQVPVTAAAVIGNRSRKESIDTVRMGTSGYPPPTTGSLHANEQVHGPLQQSEIKVEKSKRSDESHKPSNGDAVKVLDQSIGEHRRFRGEGNATSLQAQQLKDEQHRVSRAPEEDLNHFTQTSHDSPPPFGDGKDSDDDSSAHGSQHGVDKFSAKRMLKKGSVDGFGKEMGQGPLIQLGEDLGRGSKRMKLNYDTATEGGIHESLFLDSANLSMSQPKQKNSLSALDVQPSVCSDSSDSKSSVICAFCQSSSLSQYTGPMMHLSNGKEVAAYEAAQPSVLHVHRKCIEWAPQVYFADDTVYNLEKEISRGAKLKCSQCGLKGAALGCYAESCRKSFHVPCAVQIENCRWDTENFLVLCPTHSSKKFPNETSKLGKRMKGCLASTSQINCSQSINSGELPAGNPEGWVLCGSSLSVKEKKLLVKFAKMTGATVTKVWEPNVSHVIAATDEMGACSRTVKVLMAILHGRWVLKIDWIKACLEALQPLPEEPYEVQRDIHGCCHGPKNGRLRIVGKAPRLFSGRNFYFFGDFVPSYKECLGDLVLAAGGTLLKNKAMLFQRGSECATSSTFIVYNRDAPENCTSVEEYIGCRFKEAEDFAAEFGCQFRLLFRHRNNVGSIGISSNSCVFLPKISYNNHGTNTVMDTAITDTTKSSLAAAL</sequence>
<keyword evidence="9" id="KW-0234">DNA repair</keyword>
<evidence type="ECO:0000256" key="10">
    <source>
        <dbReference type="ARBA" id="ARBA00023242"/>
    </source>
</evidence>
<comment type="caution">
    <text evidence="18">The sequence shown here is derived from an EMBL/GenBank/DDBJ whole genome shotgun (WGS) entry which is preliminary data.</text>
</comment>
<organism evidence="18 19">
    <name type="scientific">Protea cynaroides</name>
    <dbReference type="NCBI Taxonomy" id="273540"/>
    <lineage>
        <taxon>Eukaryota</taxon>
        <taxon>Viridiplantae</taxon>
        <taxon>Streptophyta</taxon>
        <taxon>Embryophyta</taxon>
        <taxon>Tracheophyta</taxon>
        <taxon>Spermatophyta</taxon>
        <taxon>Magnoliopsida</taxon>
        <taxon>Proteales</taxon>
        <taxon>Proteaceae</taxon>
        <taxon>Protea</taxon>
    </lineage>
</organism>
<dbReference type="InterPro" id="IPR013083">
    <property type="entry name" value="Znf_RING/FYVE/PHD"/>
</dbReference>
<gene>
    <name evidence="18" type="ORF">NE237_013161</name>
</gene>
<dbReference type="GO" id="GO:0000724">
    <property type="term" value="P:double-strand break repair via homologous recombination"/>
    <property type="evidence" value="ECO:0007669"/>
    <property type="project" value="TreeGrafter"/>
</dbReference>
<keyword evidence="4" id="KW-0479">Metal-binding</keyword>
<evidence type="ECO:0000256" key="11">
    <source>
        <dbReference type="ARBA" id="ARBA00023306"/>
    </source>
</evidence>
<dbReference type="InterPro" id="IPR034732">
    <property type="entry name" value="EPHD"/>
</dbReference>
<dbReference type="Pfam" id="PF13771">
    <property type="entry name" value="zf-HC5HC2H"/>
    <property type="match status" value="1"/>
</dbReference>
<dbReference type="PROSITE" id="PS50172">
    <property type="entry name" value="BRCT"/>
    <property type="match status" value="1"/>
</dbReference>
<dbReference type="PROSITE" id="PS00518">
    <property type="entry name" value="ZF_RING_1"/>
    <property type="match status" value="1"/>
</dbReference>
<dbReference type="GO" id="GO:0005634">
    <property type="term" value="C:nucleus"/>
    <property type="evidence" value="ECO:0007669"/>
    <property type="project" value="UniProtKB-SubCell"/>
</dbReference>
<dbReference type="CDD" id="cd17734">
    <property type="entry name" value="BRCT_Bard1_rpt1"/>
    <property type="match status" value="1"/>
</dbReference>
<dbReference type="InterPro" id="IPR001357">
    <property type="entry name" value="BRCT_dom"/>
</dbReference>
<dbReference type="SMART" id="SM00184">
    <property type="entry name" value="RING"/>
    <property type="match status" value="1"/>
</dbReference>
<dbReference type="SUPFAM" id="SSF52113">
    <property type="entry name" value="BRCT domain"/>
    <property type="match status" value="1"/>
</dbReference>
<evidence type="ECO:0000256" key="5">
    <source>
        <dbReference type="ARBA" id="ARBA00022737"/>
    </source>
</evidence>
<proteinExistence type="predicted"/>
<evidence type="ECO:0000259" key="16">
    <source>
        <dbReference type="PROSITE" id="PS50172"/>
    </source>
</evidence>
<dbReference type="Gene3D" id="3.30.40.10">
    <property type="entry name" value="Zinc/RING finger domain, C3HC4 (zinc finger)"/>
    <property type="match status" value="2"/>
</dbReference>
<dbReference type="OrthoDB" id="2384350at2759"/>
<dbReference type="PROSITE" id="PS51805">
    <property type="entry name" value="EPHD"/>
    <property type="match status" value="1"/>
</dbReference>
<keyword evidence="8" id="KW-0862">Zinc</keyword>
<dbReference type="FunFam" id="3.40.50.10190:FF:000006">
    <property type="entry name" value="Breast cancer type 1 susceptibility protein homolog"/>
    <property type="match status" value="1"/>
</dbReference>
<feature type="region of interest" description="Disordered" evidence="14">
    <location>
        <begin position="205"/>
        <end position="272"/>
    </location>
</feature>
<evidence type="ECO:0000313" key="18">
    <source>
        <dbReference type="EMBL" id="KAJ4956378.1"/>
    </source>
</evidence>
<keyword evidence="19" id="KW-1185">Reference proteome</keyword>
<keyword evidence="11" id="KW-0131">Cell cycle</keyword>
<dbReference type="PANTHER" id="PTHR13763">
    <property type="entry name" value="BREAST CANCER TYPE 1 SUSCEPTIBILITY PROTEIN BRCA1"/>
    <property type="match status" value="1"/>
</dbReference>
<evidence type="ECO:0000256" key="2">
    <source>
        <dbReference type="ARBA" id="ARBA00004286"/>
    </source>
</evidence>
<keyword evidence="5" id="KW-0677">Repeat</keyword>
<dbReference type="AlphaFoldDB" id="A0A9Q0H168"/>
<evidence type="ECO:0000256" key="7">
    <source>
        <dbReference type="ARBA" id="ARBA00022771"/>
    </source>
</evidence>
<dbReference type="InterPro" id="IPR031099">
    <property type="entry name" value="BRCA1-associated"/>
</dbReference>
<evidence type="ECO:0000259" key="15">
    <source>
        <dbReference type="PROSITE" id="PS50089"/>
    </source>
</evidence>
<evidence type="ECO:0000256" key="12">
    <source>
        <dbReference type="ARBA" id="ARBA00031556"/>
    </source>
</evidence>
<evidence type="ECO:0000256" key="9">
    <source>
        <dbReference type="ARBA" id="ARBA00023204"/>
    </source>
</evidence>
<dbReference type="InterPro" id="IPR018957">
    <property type="entry name" value="Znf_C3HC4_RING-type"/>
</dbReference>
<dbReference type="PANTHER" id="PTHR13763:SF9">
    <property type="entry name" value="BRCA1-ASSOCIATED RING DOMAIN PROTEIN 1"/>
    <property type="match status" value="1"/>
</dbReference>
<dbReference type="Pfam" id="PF00533">
    <property type="entry name" value="BRCT"/>
    <property type="match status" value="1"/>
</dbReference>
<evidence type="ECO:0000259" key="17">
    <source>
        <dbReference type="PROSITE" id="PS51805"/>
    </source>
</evidence>
<evidence type="ECO:0000256" key="4">
    <source>
        <dbReference type="ARBA" id="ARBA00022723"/>
    </source>
</evidence>
<feature type="domain" description="BRCT" evidence="16">
    <location>
        <begin position="523"/>
        <end position="608"/>
    </location>
</feature>
<evidence type="ECO:0000256" key="1">
    <source>
        <dbReference type="ARBA" id="ARBA00004123"/>
    </source>
</evidence>
<evidence type="ECO:0000256" key="14">
    <source>
        <dbReference type="SAM" id="MobiDB-lite"/>
    </source>
</evidence>
<evidence type="ECO:0000256" key="3">
    <source>
        <dbReference type="ARBA" id="ARBA00022454"/>
    </source>
</evidence>
<dbReference type="EMBL" id="JAMYWD010000011">
    <property type="protein sequence ID" value="KAJ4956378.1"/>
    <property type="molecule type" value="Genomic_DNA"/>
</dbReference>
<dbReference type="SMART" id="SM00292">
    <property type="entry name" value="BRCT"/>
    <property type="match status" value="1"/>
</dbReference>
<comment type="subcellular location">
    <subcellularLocation>
        <location evidence="2">Chromosome</location>
    </subcellularLocation>
    <subcellularLocation>
        <location evidence="1">Nucleus</location>
    </subcellularLocation>
</comment>
<dbReference type="GO" id="GO:0005694">
    <property type="term" value="C:chromosome"/>
    <property type="evidence" value="ECO:0007669"/>
    <property type="project" value="UniProtKB-SubCell"/>
</dbReference>
<dbReference type="GO" id="GO:0004842">
    <property type="term" value="F:ubiquitin-protein transferase activity"/>
    <property type="evidence" value="ECO:0007669"/>
    <property type="project" value="TreeGrafter"/>
</dbReference>
<evidence type="ECO:0000256" key="8">
    <source>
        <dbReference type="ARBA" id="ARBA00022833"/>
    </source>
</evidence>
<keyword evidence="3" id="KW-0158">Chromosome</keyword>
<dbReference type="GO" id="GO:0008270">
    <property type="term" value="F:zinc ion binding"/>
    <property type="evidence" value="ECO:0007669"/>
    <property type="project" value="UniProtKB-KW"/>
</dbReference>
<dbReference type="Gene3D" id="3.40.50.10190">
    <property type="entry name" value="BRCT domain"/>
    <property type="match status" value="2"/>
</dbReference>
<dbReference type="GO" id="GO:0045944">
    <property type="term" value="P:positive regulation of transcription by RNA polymerase II"/>
    <property type="evidence" value="ECO:0007669"/>
    <property type="project" value="TreeGrafter"/>
</dbReference>
<keyword evidence="6" id="KW-0227">DNA damage</keyword>
<protein>
    <recommendedName>
        <fullName evidence="12">RING-type E3 ubiquitin transferase BRCA1</fullName>
    </recommendedName>
</protein>
<dbReference type="Pfam" id="PF00097">
    <property type="entry name" value="zf-C3HC4"/>
    <property type="match status" value="1"/>
</dbReference>
<dbReference type="SUPFAM" id="SSF57850">
    <property type="entry name" value="RING/U-box"/>
    <property type="match status" value="1"/>
</dbReference>
<evidence type="ECO:0000313" key="19">
    <source>
        <dbReference type="Proteomes" id="UP001141806"/>
    </source>
</evidence>
<reference evidence="18" key="1">
    <citation type="journal article" date="2023" name="Plant J.">
        <title>The genome of the king protea, Protea cynaroides.</title>
        <authorList>
            <person name="Chang J."/>
            <person name="Duong T.A."/>
            <person name="Schoeman C."/>
            <person name="Ma X."/>
            <person name="Roodt D."/>
            <person name="Barker N."/>
            <person name="Li Z."/>
            <person name="Van de Peer Y."/>
            <person name="Mizrachi E."/>
        </authorList>
    </citation>
    <scope>NUCLEOTIDE SEQUENCE</scope>
    <source>
        <tissue evidence="18">Young leaves</tissue>
    </source>
</reference>
<feature type="compositionally biased region" description="Basic and acidic residues" evidence="14">
    <location>
        <begin position="170"/>
        <end position="185"/>
    </location>
</feature>
<evidence type="ECO:0000256" key="13">
    <source>
        <dbReference type="PROSITE-ProRule" id="PRU00175"/>
    </source>
</evidence>
<dbReference type="Proteomes" id="UP001141806">
    <property type="component" value="Unassembled WGS sequence"/>
</dbReference>
<feature type="region of interest" description="Disordered" evidence="14">
    <location>
        <begin position="140"/>
        <end position="192"/>
    </location>
</feature>
<name>A0A9Q0H168_9MAGN</name>
<accession>A0A9Q0H168</accession>
<evidence type="ECO:0000256" key="6">
    <source>
        <dbReference type="ARBA" id="ARBA00022763"/>
    </source>
</evidence>
<feature type="domain" description="RING-type" evidence="15">
    <location>
        <begin position="29"/>
        <end position="66"/>
    </location>
</feature>
<dbReference type="InterPro" id="IPR001841">
    <property type="entry name" value="Znf_RING"/>
</dbReference>